<evidence type="ECO:0000313" key="2">
    <source>
        <dbReference type="Proteomes" id="UP001174050"/>
    </source>
</evidence>
<keyword evidence="2" id="KW-1185">Reference proteome</keyword>
<proteinExistence type="predicted"/>
<organism evidence="1 2">
    <name type="scientific">Streptomyces ficellus</name>
    <dbReference type="NCBI Taxonomy" id="1977088"/>
    <lineage>
        <taxon>Bacteria</taxon>
        <taxon>Bacillati</taxon>
        <taxon>Actinomycetota</taxon>
        <taxon>Actinomycetes</taxon>
        <taxon>Kitasatosporales</taxon>
        <taxon>Streptomycetaceae</taxon>
        <taxon>Streptomyces</taxon>
    </lineage>
</organism>
<dbReference type="EMBL" id="JAUEPL010000054">
    <property type="protein sequence ID" value="MDN3297561.1"/>
    <property type="molecule type" value="Genomic_DNA"/>
</dbReference>
<evidence type="ECO:0000313" key="1">
    <source>
        <dbReference type="EMBL" id="MDN3297561.1"/>
    </source>
</evidence>
<comment type="caution">
    <text evidence="1">The sequence shown here is derived from an EMBL/GenBank/DDBJ whole genome shotgun (WGS) entry which is preliminary data.</text>
</comment>
<name>A0ABT7ZDH0_9ACTN</name>
<dbReference type="Proteomes" id="UP001174050">
    <property type="component" value="Unassembled WGS sequence"/>
</dbReference>
<dbReference type="RefSeq" id="WP_290114924.1">
    <property type="nucleotide sequence ID" value="NZ_JAUEPL010000054.1"/>
</dbReference>
<reference evidence="1" key="1">
    <citation type="submission" date="2023-06" db="EMBL/GenBank/DDBJ databases">
        <title>WGS-Sequencing of Streptomyces ficellus isolate 21 collected from sand in Gara Djebilet Iron Mine in Algeria.</title>
        <authorList>
            <person name="Zegers G.P."/>
            <person name="Gomez A."/>
            <person name="Gueddou A."/>
            <person name="Zahara A.F."/>
            <person name="Worth M."/>
            <person name="Sevigny J.L."/>
            <person name="Tisa L."/>
        </authorList>
    </citation>
    <scope>NUCLEOTIDE SEQUENCE</scope>
    <source>
        <strain evidence="1">AS11</strain>
    </source>
</reference>
<accession>A0ABT7ZDH0</accession>
<gene>
    <name evidence="1" type="ORF">QWM81_26700</name>
</gene>
<protein>
    <submittedName>
        <fullName evidence="1">Uncharacterized protein</fullName>
    </submittedName>
</protein>
<sequence>MEQPDTSTRLTGAVRDLASHVVSALTSGDHAGVSALTAGTPADDDLGLAAVRVLGADVLLPSVLLRRPPAPQELAVFEKAVIAFPPAPDASVTSRWTHWAMVRTLRDLGTSAITPSPDDAEPDAAWLDEVPWQVLTHQLALLAALAVPRADHAAGATADHAAGNTADRTAGNAPSSVADSAVARAAERRTVDVARGFVRAVRRRGWLQAAGAGRWLAALDDVPETLGLDAGLEFVAHMGGDDPRVALHLHAARLLRTGAPA</sequence>